<keyword evidence="2" id="KW-0560">Oxidoreductase</keyword>
<feature type="domain" description="Ketoreductase" evidence="4">
    <location>
        <begin position="3"/>
        <end position="177"/>
    </location>
</feature>
<dbReference type="PRINTS" id="PR00080">
    <property type="entry name" value="SDRFAMILY"/>
</dbReference>
<evidence type="ECO:0000313" key="6">
    <source>
        <dbReference type="Proteomes" id="UP001501074"/>
    </source>
</evidence>
<dbReference type="Proteomes" id="UP001501074">
    <property type="component" value="Unassembled WGS sequence"/>
</dbReference>
<dbReference type="PANTHER" id="PTHR43976:SF16">
    <property type="entry name" value="SHORT-CHAIN DEHYDROGENASE_REDUCTASE FAMILY PROTEIN"/>
    <property type="match status" value="1"/>
</dbReference>
<dbReference type="InterPro" id="IPR051911">
    <property type="entry name" value="SDR_oxidoreductase"/>
</dbReference>
<proteinExistence type="inferred from homology"/>
<reference evidence="6" key="1">
    <citation type="journal article" date="2019" name="Int. J. Syst. Evol. Microbiol.">
        <title>The Global Catalogue of Microorganisms (GCM) 10K type strain sequencing project: providing services to taxonomists for standard genome sequencing and annotation.</title>
        <authorList>
            <consortium name="The Broad Institute Genomics Platform"/>
            <consortium name="The Broad Institute Genome Sequencing Center for Infectious Disease"/>
            <person name="Wu L."/>
            <person name="Ma J."/>
        </authorList>
    </citation>
    <scope>NUCLEOTIDE SEQUENCE [LARGE SCALE GENOMIC DNA]</scope>
    <source>
        <strain evidence="6">JCM 16902</strain>
    </source>
</reference>
<evidence type="ECO:0000313" key="5">
    <source>
        <dbReference type="EMBL" id="GAA3597233.1"/>
    </source>
</evidence>
<dbReference type="PRINTS" id="PR00081">
    <property type="entry name" value="GDHRDH"/>
</dbReference>
<dbReference type="InterPro" id="IPR002347">
    <property type="entry name" value="SDR_fam"/>
</dbReference>
<organism evidence="5 6">
    <name type="scientific">Kineosporia mesophila</name>
    <dbReference type="NCBI Taxonomy" id="566012"/>
    <lineage>
        <taxon>Bacteria</taxon>
        <taxon>Bacillati</taxon>
        <taxon>Actinomycetota</taxon>
        <taxon>Actinomycetes</taxon>
        <taxon>Kineosporiales</taxon>
        <taxon>Kineosporiaceae</taxon>
        <taxon>Kineosporia</taxon>
    </lineage>
</organism>
<protein>
    <submittedName>
        <fullName evidence="5">SDR family oxidoreductase</fullName>
    </submittedName>
</protein>
<keyword evidence="6" id="KW-1185">Reference proteome</keyword>
<dbReference type="SMART" id="SM00822">
    <property type="entry name" value="PKS_KR"/>
    <property type="match status" value="1"/>
</dbReference>
<dbReference type="RefSeq" id="WP_231489435.1">
    <property type="nucleotide sequence ID" value="NZ_BAAAZO010000002.1"/>
</dbReference>
<dbReference type="PANTHER" id="PTHR43976">
    <property type="entry name" value="SHORT CHAIN DEHYDROGENASE"/>
    <property type="match status" value="1"/>
</dbReference>
<sequence length="274" mass="29542">MTATVLITGSSSGFGRGAVTRFLAEGWNVVATLRDPSRWDGEESESLLVQALDVRDDASVTAAVTAATERFGRLDVVVNNAGIGLFSVFEATPPSIVEDVFDTNVLGPMRVVRATLPVFSRQGGGRFVNLSSGNTTVPMPLQAVYSASKGALYNFSESLTHELAGQNVRVKVVEPGFVPTTNFFETTIGRFRTIPVPDSYATTVKATLDGFQVQPPPGYLATDDDVVEAILAAATEESDRLRIRVGGDSEDLGRARQQPDAEYDAWRREFFGAR</sequence>
<dbReference type="Pfam" id="PF00106">
    <property type="entry name" value="adh_short"/>
    <property type="match status" value="1"/>
</dbReference>
<evidence type="ECO:0000256" key="1">
    <source>
        <dbReference type="ARBA" id="ARBA00006484"/>
    </source>
</evidence>
<accession>A0ABP6Z2N9</accession>
<gene>
    <name evidence="5" type="ORF">GCM10022223_10520</name>
</gene>
<name>A0ABP6Z2N9_9ACTN</name>
<evidence type="ECO:0000259" key="4">
    <source>
        <dbReference type="SMART" id="SM00822"/>
    </source>
</evidence>
<dbReference type="Gene3D" id="3.40.50.720">
    <property type="entry name" value="NAD(P)-binding Rossmann-like Domain"/>
    <property type="match status" value="1"/>
</dbReference>
<dbReference type="SUPFAM" id="SSF51735">
    <property type="entry name" value="NAD(P)-binding Rossmann-fold domains"/>
    <property type="match status" value="1"/>
</dbReference>
<comment type="similarity">
    <text evidence="1 3">Belongs to the short-chain dehydrogenases/reductases (SDR) family.</text>
</comment>
<dbReference type="InterPro" id="IPR036291">
    <property type="entry name" value="NAD(P)-bd_dom_sf"/>
</dbReference>
<dbReference type="EMBL" id="BAAAZO010000002">
    <property type="protein sequence ID" value="GAA3597233.1"/>
    <property type="molecule type" value="Genomic_DNA"/>
</dbReference>
<comment type="caution">
    <text evidence="5">The sequence shown here is derived from an EMBL/GenBank/DDBJ whole genome shotgun (WGS) entry which is preliminary data.</text>
</comment>
<evidence type="ECO:0000256" key="2">
    <source>
        <dbReference type="ARBA" id="ARBA00023002"/>
    </source>
</evidence>
<dbReference type="InterPro" id="IPR057326">
    <property type="entry name" value="KR_dom"/>
</dbReference>
<evidence type="ECO:0000256" key="3">
    <source>
        <dbReference type="RuleBase" id="RU000363"/>
    </source>
</evidence>